<evidence type="ECO:0000259" key="7">
    <source>
        <dbReference type="PROSITE" id="PS50862"/>
    </source>
</evidence>
<dbReference type="CDD" id="cd04317">
    <property type="entry name" value="EcAspRS_like_N"/>
    <property type="match status" value="1"/>
</dbReference>
<evidence type="ECO:0000313" key="9">
    <source>
        <dbReference type="Proteomes" id="UP001163850"/>
    </source>
</evidence>
<evidence type="ECO:0000256" key="4">
    <source>
        <dbReference type="ARBA" id="ARBA00022840"/>
    </source>
</evidence>
<name>A0AA38PUJ3_9AGAR</name>
<dbReference type="InterPro" id="IPR002312">
    <property type="entry name" value="Asp/Asn-tRNA-synth_IIb"/>
</dbReference>
<comment type="similarity">
    <text evidence="1">Belongs to the class-II aminoacyl-tRNA synthetase family. Type 1 subfamily.</text>
</comment>
<dbReference type="Gene3D" id="3.30.1360.30">
    <property type="entry name" value="GAD-like domain"/>
    <property type="match status" value="1"/>
</dbReference>
<dbReference type="InterPro" id="IPR004115">
    <property type="entry name" value="GAD-like_sf"/>
</dbReference>
<dbReference type="Pfam" id="PF00152">
    <property type="entry name" value="tRNA-synt_2"/>
    <property type="match status" value="2"/>
</dbReference>
<comment type="caution">
    <text evidence="8">The sequence shown here is derived from an EMBL/GenBank/DDBJ whole genome shotgun (WGS) entry which is preliminary data.</text>
</comment>
<dbReference type="InterPro" id="IPR012340">
    <property type="entry name" value="NA-bd_OB-fold"/>
</dbReference>
<dbReference type="InterPro" id="IPR006195">
    <property type="entry name" value="aa-tRNA-synth_II"/>
</dbReference>
<evidence type="ECO:0000256" key="3">
    <source>
        <dbReference type="ARBA" id="ARBA00022741"/>
    </source>
</evidence>
<evidence type="ECO:0000256" key="6">
    <source>
        <dbReference type="ARBA" id="ARBA00023146"/>
    </source>
</evidence>
<dbReference type="AlphaFoldDB" id="A0AA38PUJ3"/>
<dbReference type="Gene3D" id="2.40.50.140">
    <property type="entry name" value="Nucleic acid-binding proteins"/>
    <property type="match status" value="1"/>
</dbReference>
<dbReference type="GO" id="GO:0006422">
    <property type="term" value="P:aspartyl-tRNA aminoacylation"/>
    <property type="evidence" value="ECO:0007669"/>
    <property type="project" value="TreeGrafter"/>
</dbReference>
<dbReference type="GO" id="GO:0005524">
    <property type="term" value="F:ATP binding"/>
    <property type="evidence" value="ECO:0007669"/>
    <property type="project" value="UniProtKB-KW"/>
</dbReference>
<proteinExistence type="inferred from homology"/>
<feature type="domain" description="Aminoacyl-transfer RNA synthetases class-II family profile" evidence="7">
    <location>
        <begin position="207"/>
        <end position="677"/>
    </location>
</feature>
<sequence>MHALFRASLASCSTISYHWPDTVGKALYGLSKYYHSSSATSQDLPKSTQFNAHCAPFPSRTHTCGGLSARDAGSRVILTGWLLPERKGKLVSFFPLKDSFGTVQLILNNSDGTREDLAALSKVPTESSVLVEGQVLLRPPSARRPSSKGPTGEIDVQVDNFILLNTAASDLPFMPSNVHNLPSEDIRLRYRYLDLRRSVLSDNLQKRSRVAHLVRNILHDSGFVEIETPILLRSSPEGAREFLVPTRTKSASDFPAFYALQQSPQQPKQLLIASGTVDKYFQIAKCFRDEDGRKDRQPEFTQIDLEMAYVSWGSMDSISAPSSGTQCSGNWRIGGSEVRVVVETIIKKIWKNIENVDLPSRFPVMTYNEAMTRFGSDKPDTRFGLEITEITPFVTPTQKRLLDEKDEILEAIIIRRSQEPGFWENTCRCELDSLVESISITEKNAVVWLQQSKTIQVPASPEVIESQCADINAELSISAGDIVWLARRSRVPSGGSTLLGRQRLRLLDVASAAGKVTLPEAPQFLWVTEFPLFTRFDDDKEFLAKGRYSSSHHPFTAPMWEDIKSLYEGKVESVRGQHYDLVLNGVEIGGGSVRVHDASMQDHIFSNVLQLSEQEKAPFDQLLHALRCGAPPHGGIALGFDRLMSILCKTQSIRDVIAFPKTAGGTDLLFKSPAMVPVNVLAPYGIQFQNPDKTSSSSS</sequence>
<dbReference type="InterPro" id="IPR004364">
    <property type="entry name" value="Aa-tRNA-synt_II"/>
</dbReference>
<keyword evidence="6" id="KW-0030">Aminoacyl-tRNA synthetase</keyword>
<dbReference type="PANTHER" id="PTHR22594:SF5">
    <property type="entry name" value="ASPARTATE--TRNA LIGASE, MITOCHONDRIAL"/>
    <property type="match status" value="1"/>
</dbReference>
<dbReference type="PANTHER" id="PTHR22594">
    <property type="entry name" value="ASPARTYL/LYSYL-TRNA SYNTHETASE"/>
    <property type="match status" value="1"/>
</dbReference>
<dbReference type="InterPro" id="IPR045864">
    <property type="entry name" value="aa-tRNA-synth_II/BPL/LPL"/>
</dbReference>
<evidence type="ECO:0000256" key="1">
    <source>
        <dbReference type="ARBA" id="ARBA00006303"/>
    </source>
</evidence>
<evidence type="ECO:0000256" key="2">
    <source>
        <dbReference type="ARBA" id="ARBA00022598"/>
    </source>
</evidence>
<keyword evidence="3" id="KW-0547">Nucleotide-binding</keyword>
<dbReference type="GO" id="GO:0005739">
    <property type="term" value="C:mitochondrion"/>
    <property type="evidence" value="ECO:0007669"/>
    <property type="project" value="TreeGrafter"/>
</dbReference>
<keyword evidence="5" id="KW-0648">Protein biosynthesis</keyword>
<dbReference type="Proteomes" id="UP001163850">
    <property type="component" value="Unassembled WGS sequence"/>
</dbReference>
<evidence type="ECO:0000256" key="5">
    <source>
        <dbReference type="ARBA" id="ARBA00022917"/>
    </source>
</evidence>
<dbReference type="HAMAP" id="MF_00044">
    <property type="entry name" value="Asp_tRNA_synth_type1"/>
    <property type="match status" value="1"/>
</dbReference>
<dbReference type="InterPro" id="IPR004524">
    <property type="entry name" value="Asp-tRNA-ligase_1"/>
</dbReference>
<evidence type="ECO:0000313" key="8">
    <source>
        <dbReference type="EMBL" id="KAJ3981530.1"/>
    </source>
</evidence>
<dbReference type="Gene3D" id="3.30.930.10">
    <property type="entry name" value="Bira Bifunctional Protein, Domain 2"/>
    <property type="match status" value="1"/>
</dbReference>
<gene>
    <name evidence="8" type="ORF">F5890DRAFT_1575068</name>
</gene>
<protein>
    <recommendedName>
        <fullName evidence="7">Aminoacyl-transfer RNA synthetases class-II family profile domain-containing protein</fullName>
    </recommendedName>
</protein>
<dbReference type="EMBL" id="MU802109">
    <property type="protein sequence ID" value="KAJ3981530.1"/>
    <property type="molecule type" value="Genomic_DNA"/>
</dbReference>
<accession>A0AA38PUJ3</accession>
<dbReference type="GO" id="GO:0004815">
    <property type="term" value="F:aspartate-tRNA ligase activity"/>
    <property type="evidence" value="ECO:0007669"/>
    <property type="project" value="TreeGrafter"/>
</dbReference>
<dbReference type="SUPFAM" id="SSF50249">
    <property type="entry name" value="Nucleic acid-binding proteins"/>
    <property type="match status" value="1"/>
</dbReference>
<keyword evidence="4" id="KW-0067">ATP-binding</keyword>
<dbReference type="PRINTS" id="PR01042">
    <property type="entry name" value="TRNASYNTHASP"/>
</dbReference>
<organism evidence="8 9">
    <name type="scientific">Lentinula detonsa</name>
    <dbReference type="NCBI Taxonomy" id="2804962"/>
    <lineage>
        <taxon>Eukaryota</taxon>
        <taxon>Fungi</taxon>
        <taxon>Dikarya</taxon>
        <taxon>Basidiomycota</taxon>
        <taxon>Agaricomycotina</taxon>
        <taxon>Agaricomycetes</taxon>
        <taxon>Agaricomycetidae</taxon>
        <taxon>Agaricales</taxon>
        <taxon>Marasmiineae</taxon>
        <taxon>Omphalotaceae</taxon>
        <taxon>Lentinula</taxon>
    </lineage>
</organism>
<reference evidence="8" key="1">
    <citation type="submission" date="2022-08" db="EMBL/GenBank/DDBJ databases">
        <authorList>
            <consortium name="DOE Joint Genome Institute"/>
            <person name="Min B."/>
            <person name="Riley R."/>
            <person name="Sierra-Patev S."/>
            <person name="Naranjo-Ortiz M."/>
            <person name="Looney B."/>
            <person name="Konkel Z."/>
            <person name="Slot J.C."/>
            <person name="Sakamoto Y."/>
            <person name="Steenwyk J.L."/>
            <person name="Rokas A."/>
            <person name="Carro J."/>
            <person name="Camarero S."/>
            <person name="Ferreira P."/>
            <person name="Molpeceres G."/>
            <person name="Ruiz-Duenas F.J."/>
            <person name="Serrano A."/>
            <person name="Henrissat B."/>
            <person name="Drula E."/>
            <person name="Hughes K.W."/>
            <person name="Mata J.L."/>
            <person name="Ishikawa N.K."/>
            <person name="Vargas-Isla R."/>
            <person name="Ushijima S."/>
            <person name="Smith C.A."/>
            <person name="Ahrendt S."/>
            <person name="Andreopoulos W."/>
            <person name="He G."/>
            <person name="Labutti K."/>
            <person name="Lipzen A."/>
            <person name="Ng V."/>
            <person name="Sandor L."/>
            <person name="Barry K."/>
            <person name="Martinez A.T."/>
            <person name="Xiao Y."/>
            <person name="Gibbons J.G."/>
            <person name="Terashima K."/>
            <person name="Hibbett D.S."/>
            <person name="Grigoriev I.V."/>
        </authorList>
    </citation>
    <scope>NUCLEOTIDE SEQUENCE</scope>
    <source>
        <strain evidence="8">TFB7829</strain>
    </source>
</reference>
<dbReference type="PROSITE" id="PS50862">
    <property type="entry name" value="AA_TRNA_LIGASE_II"/>
    <property type="match status" value="1"/>
</dbReference>
<dbReference type="InterPro" id="IPR047089">
    <property type="entry name" value="Asp-tRNA-ligase_1_N"/>
</dbReference>
<dbReference type="SUPFAM" id="SSF55681">
    <property type="entry name" value="Class II aaRS and biotin synthetases"/>
    <property type="match status" value="1"/>
</dbReference>
<keyword evidence="2" id="KW-0436">Ligase</keyword>